<accession>A0A8J3Y7V4</accession>
<dbReference type="PANTHER" id="PTHR33164">
    <property type="entry name" value="TRANSCRIPTIONAL REGULATOR, MARR FAMILY"/>
    <property type="match status" value="1"/>
</dbReference>
<dbReference type="InterPro" id="IPR039422">
    <property type="entry name" value="MarR/SlyA-like"/>
</dbReference>
<dbReference type="Pfam" id="PF12802">
    <property type="entry name" value="MarR_2"/>
    <property type="match status" value="1"/>
</dbReference>
<evidence type="ECO:0000313" key="3">
    <source>
        <dbReference type="Proteomes" id="UP000652013"/>
    </source>
</evidence>
<evidence type="ECO:0000259" key="1">
    <source>
        <dbReference type="PROSITE" id="PS50995"/>
    </source>
</evidence>
<evidence type="ECO:0000313" key="2">
    <source>
        <dbReference type="EMBL" id="GIJ02890.1"/>
    </source>
</evidence>
<protein>
    <submittedName>
        <fullName evidence="2">MarR family transcriptional regulator</fullName>
    </submittedName>
</protein>
<organism evidence="2 3">
    <name type="scientific">Spirilliplanes yamanashiensis</name>
    <dbReference type="NCBI Taxonomy" id="42233"/>
    <lineage>
        <taxon>Bacteria</taxon>
        <taxon>Bacillati</taxon>
        <taxon>Actinomycetota</taxon>
        <taxon>Actinomycetes</taxon>
        <taxon>Micromonosporales</taxon>
        <taxon>Micromonosporaceae</taxon>
        <taxon>Spirilliplanes</taxon>
    </lineage>
</organism>
<dbReference type="SMART" id="SM00347">
    <property type="entry name" value="HTH_MARR"/>
    <property type="match status" value="1"/>
</dbReference>
<dbReference type="SUPFAM" id="SSF46785">
    <property type="entry name" value="Winged helix' DNA-binding domain"/>
    <property type="match status" value="1"/>
</dbReference>
<dbReference type="InterPro" id="IPR036390">
    <property type="entry name" value="WH_DNA-bd_sf"/>
</dbReference>
<sequence length="136" mass="14729">MEPDAGLAEAFGAVARRLRHVTREALTPLGVTPWQARALWVLADAGELRPGALAERLRIAPRSATEVVDDLQSRGLAERRPDPADRRATLVALTAEGARLAERIGAARGAEADRFFGALDPDERAELARMLRRLSG</sequence>
<dbReference type="GO" id="GO:0006950">
    <property type="term" value="P:response to stress"/>
    <property type="evidence" value="ECO:0007669"/>
    <property type="project" value="TreeGrafter"/>
</dbReference>
<dbReference type="RefSeq" id="WP_203938177.1">
    <property type="nucleotide sequence ID" value="NZ_BAAAGJ010000005.1"/>
</dbReference>
<dbReference type="InterPro" id="IPR000835">
    <property type="entry name" value="HTH_MarR-typ"/>
</dbReference>
<dbReference type="AlphaFoldDB" id="A0A8J3Y7V4"/>
<gene>
    <name evidence="2" type="ORF">Sya03_22420</name>
</gene>
<dbReference type="PRINTS" id="PR00598">
    <property type="entry name" value="HTHMARR"/>
</dbReference>
<dbReference type="PANTHER" id="PTHR33164:SF43">
    <property type="entry name" value="HTH-TYPE TRANSCRIPTIONAL REPRESSOR YETL"/>
    <property type="match status" value="1"/>
</dbReference>
<feature type="domain" description="HTH marR-type" evidence="1">
    <location>
        <begin position="4"/>
        <end position="136"/>
    </location>
</feature>
<reference evidence="2" key="1">
    <citation type="submission" date="2021-01" db="EMBL/GenBank/DDBJ databases">
        <title>Whole genome shotgun sequence of Spirilliplanes yamanashiensis NBRC 15828.</title>
        <authorList>
            <person name="Komaki H."/>
            <person name="Tamura T."/>
        </authorList>
    </citation>
    <scope>NUCLEOTIDE SEQUENCE</scope>
    <source>
        <strain evidence="2">NBRC 15828</strain>
    </source>
</reference>
<comment type="caution">
    <text evidence="2">The sequence shown here is derived from an EMBL/GenBank/DDBJ whole genome shotgun (WGS) entry which is preliminary data.</text>
</comment>
<dbReference type="InterPro" id="IPR036388">
    <property type="entry name" value="WH-like_DNA-bd_sf"/>
</dbReference>
<dbReference type="PROSITE" id="PS50995">
    <property type="entry name" value="HTH_MARR_2"/>
    <property type="match status" value="1"/>
</dbReference>
<dbReference type="GO" id="GO:0003700">
    <property type="term" value="F:DNA-binding transcription factor activity"/>
    <property type="evidence" value="ECO:0007669"/>
    <property type="project" value="InterPro"/>
</dbReference>
<dbReference type="Gene3D" id="1.10.10.10">
    <property type="entry name" value="Winged helix-like DNA-binding domain superfamily/Winged helix DNA-binding domain"/>
    <property type="match status" value="1"/>
</dbReference>
<dbReference type="Proteomes" id="UP000652013">
    <property type="component" value="Unassembled WGS sequence"/>
</dbReference>
<dbReference type="EMBL" id="BOOY01000016">
    <property type="protein sequence ID" value="GIJ02890.1"/>
    <property type="molecule type" value="Genomic_DNA"/>
</dbReference>
<keyword evidence="3" id="KW-1185">Reference proteome</keyword>
<name>A0A8J3Y7V4_9ACTN</name>
<proteinExistence type="predicted"/>